<dbReference type="EMBL" id="OC920869">
    <property type="protein sequence ID" value="CAD7652901.1"/>
    <property type="molecule type" value="Genomic_DNA"/>
</dbReference>
<dbReference type="EMBL" id="CAJPVJ010006044">
    <property type="protein sequence ID" value="CAG2170088.1"/>
    <property type="molecule type" value="Genomic_DNA"/>
</dbReference>
<dbReference type="Pfam" id="PF01480">
    <property type="entry name" value="PWI"/>
    <property type="match status" value="1"/>
</dbReference>
<evidence type="ECO:0000256" key="1">
    <source>
        <dbReference type="ARBA" id="ARBA00022723"/>
    </source>
</evidence>
<dbReference type="Gene3D" id="1.20.1390.10">
    <property type="entry name" value="PWI domain"/>
    <property type="match status" value="1"/>
</dbReference>
<feature type="domain" description="C3H1-type" evidence="7">
    <location>
        <begin position="300"/>
        <end position="328"/>
    </location>
</feature>
<dbReference type="AlphaFoldDB" id="A0A7R9M5Q0"/>
<feature type="compositionally biased region" description="Polar residues" evidence="6">
    <location>
        <begin position="101"/>
        <end position="113"/>
    </location>
</feature>
<feature type="compositionally biased region" description="Low complexity" evidence="6">
    <location>
        <begin position="129"/>
        <end position="143"/>
    </location>
</feature>
<dbReference type="PROSITE" id="PS50103">
    <property type="entry name" value="ZF_C3H1"/>
    <property type="match status" value="1"/>
</dbReference>
<dbReference type="OrthoDB" id="443401at2759"/>
<feature type="region of interest" description="Disordered" evidence="6">
    <location>
        <begin position="83"/>
        <end position="305"/>
    </location>
</feature>
<accession>A0A7R9M5Q0</accession>
<evidence type="ECO:0000256" key="2">
    <source>
        <dbReference type="ARBA" id="ARBA00022771"/>
    </source>
</evidence>
<feature type="compositionally biased region" description="Basic residues" evidence="6">
    <location>
        <begin position="234"/>
        <end position="245"/>
    </location>
</feature>
<feature type="compositionally biased region" description="Low complexity" evidence="6">
    <location>
        <begin position="246"/>
        <end position="258"/>
    </location>
</feature>
<feature type="compositionally biased region" description="Basic and acidic residues" evidence="6">
    <location>
        <begin position="149"/>
        <end position="159"/>
    </location>
</feature>
<dbReference type="InterPro" id="IPR000571">
    <property type="entry name" value="Znf_CCCH"/>
</dbReference>
<gene>
    <name evidence="8" type="ORF">ONB1V03_LOCUS9559</name>
</gene>
<evidence type="ECO:0000256" key="4">
    <source>
        <dbReference type="ARBA" id="ARBA00022884"/>
    </source>
</evidence>
<name>A0A7R9M5Q0_9ACAR</name>
<dbReference type="InterPro" id="IPR045137">
    <property type="entry name" value="RBM26/27"/>
</dbReference>
<dbReference type="GO" id="GO:0008270">
    <property type="term" value="F:zinc ion binding"/>
    <property type="evidence" value="ECO:0007669"/>
    <property type="project" value="UniProtKB-KW"/>
</dbReference>
<dbReference type="PANTHER" id="PTHR14398">
    <property type="entry name" value="RNA RECOGNITION RRM/RNP DOMAIN"/>
    <property type="match status" value="1"/>
</dbReference>
<feature type="compositionally biased region" description="Pro residues" evidence="6">
    <location>
        <begin position="426"/>
        <end position="441"/>
    </location>
</feature>
<dbReference type="InterPro" id="IPR036855">
    <property type="entry name" value="Znf_CCCH_sf"/>
</dbReference>
<keyword evidence="4" id="KW-0694">RNA-binding</keyword>
<feature type="region of interest" description="Disordered" evidence="6">
    <location>
        <begin position="380"/>
        <end position="441"/>
    </location>
</feature>
<organism evidence="8">
    <name type="scientific">Oppiella nova</name>
    <dbReference type="NCBI Taxonomy" id="334625"/>
    <lineage>
        <taxon>Eukaryota</taxon>
        <taxon>Metazoa</taxon>
        <taxon>Ecdysozoa</taxon>
        <taxon>Arthropoda</taxon>
        <taxon>Chelicerata</taxon>
        <taxon>Arachnida</taxon>
        <taxon>Acari</taxon>
        <taxon>Acariformes</taxon>
        <taxon>Sarcoptiformes</taxon>
        <taxon>Oribatida</taxon>
        <taxon>Brachypylina</taxon>
        <taxon>Oppioidea</taxon>
        <taxon>Oppiidae</taxon>
        <taxon>Oppiella</taxon>
    </lineage>
</organism>
<protein>
    <recommendedName>
        <fullName evidence="7">C3H1-type domain-containing protein</fullName>
    </recommendedName>
</protein>
<evidence type="ECO:0000256" key="5">
    <source>
        <dbReference type="PROSITE-ProRule" id="PRU00723"/>
    </source>
</evidence>
<dbReference type="SMART" id="SM00356">
    <property type="entry name" value="ZnF_C3H1"/>
    <property type="match status" value="1"/>
</dbReference>
<proteinExistence type="predicted"/>
<dbReference type="GO" id="GO:0005634">
    <property type="term" value="C:nucleus"/>
    <property type="evidence" value="ECO:0007669"/>
    <property type="project" value="TreeGrafter"/>
</dbReference>
<sequence>MIVENTEAFRSWLRSYLEPLCDADPEALAKYVMALIKKDKPEKDLKSICLDQLEVFLSHQTITFVETLFDTIGNKSYLNAAVPTTTPSPAPAVTSSRPSTQTSGATVPLSDSTPLAPMARQKSPELGTNSSNNNRSSEQQSNSLQPKAESTHESINKVRDNKRRRSRSRSRSPMANTRRRDGFDTRRLGPIPNRNNGSAYFNDDRRNRRGNMNARRSGSQRFGGYRNERDYRRGPPKRGHSRSRSPRSFSSGSPSPARSRSRSWSRDRDRDSPSNKRSRPASRPNSRSPSPSSKGNPKDGPKAKKCRDYEERGFCINGDQCPYDHGNDPVVLDSNVSAALGFTNNNPSGAPLMHPIPGPMMPGPGIPPNAPNSYLAEPYNPEAPGMDPNVQRPHPPQGPPGGPMGPRMPPPPHYWGPMPMRGHMPGGPPLPPPQFMPPPGRPLLGVVVLEY</sequence>
<dbReference type="InterPro" id="IPR002483">
    <property type="entry name" value="PWI_dom"/>
</dbReference>
<keyword evidence="9" id="KW-1185">Reference proteome</keyword>
<dbReference type="Proteomes" id="UP000728032">
    <property type="component" value="Unassembled WGS sequence"/>
</dbReference>
<feature type="zinc finger region" description="C3H1-type" evidence="5">
    <location>
        <begin position="300"/>
        <end position="328"/>
    </location>
</feature>
<keyword evidence="2 5" id="KW-0863">Zinc-finger</keyword>
<reference evidence="8" key="1">
    <citation type="submission" date="2020-11" db="EMBL/GenBank/DDBJ databases">
        <authorList>
            <person name="Tran Van P."/>
        </authorList>
    </citation>
    <scope>NUCLEOTIDE SEQUENCE</scope>
</reference>
<evidence type="ECO:0000313" key="8">
    <source>
        <dbReference type="EMBL" id="CAD7652901.1"/>
    </source>
</evidence>
<feature type="compositionally biased region" description="Pro residues" evidence="6">
    <location>
        <begin position="393"/>
        <end position="414"/>
    </location>
</feature>
<dbReference type="SUPFAM" id="SSF90229">
    <property type="entry name" value="CCCH zinc finger"/>
    <property type="match status" value="1"/>
</dbReference>
<keyword evidence="3 5" id="KW-0862">Zinc</keyword>
<keyword evidence="1 5" id="KW-0479">Metal-binding</keyword>
<feature type="compositionally biased region" description="Low complexity" evidence="6">
    <location>
        <begin position="83"/>
        <end position="100"/>
    </location>
</feature>
<evidence type="ECO:0000313" key="9">
    <source>
        <dbReference type="Proteomes" id="UP000728032"/>
    </source>
</evidence>
<feature type="compositionally biased region" description="Basic residues" evidence="6">
    <location>
        <begin position="160"/>
        <end position="170"/>
    </location>
</feature>
<dbReference type="PANTHER" id="PTHR14398:SF0">
    <property type="entry name" value="ZINC FINGER PROTEIN SWM"/>
    <property type="match status" value="1"/>
</dbReference>
<dbReference type="GO" id="GO:0003723">
    <property type="term" value="F:RNA binding"/>
    <property type="evidence" value="ECO:0007669"/>
    <property type="project" value="UniProtKB-KW"/>
</dbReference>
<evidence type="ECO:0000256" key="3">
    <source>
        <dbReference type="ARBA" id="ARBA00022833"/>
    </source>
</evidence>
<dbReference type="Pfam" id="PF00642">
    <property type="entry name" value="zf-CCCH"/>
    <property type="match status" value="1"/>
</dbReference>
<feature type="compositionally biased region" description="Basic and acidic residues" evidence="6">
    <location>
        <begin position="296"/>
        <end position="305"/>
    </location>
</feature>
<feature type="compositionally biased region" description="Low complexity" evidence="6">
    <location>
        <begin position="281"/>
        <end position="295"/>
    </location>
</feature>
<feature type="compositionally biased region" description="Basic and acidic residues" evidence="6">
    <location>
        <begin position="178"/>
        <end position="187"/>
    </location>
</feature>
<evidence type="ECO:0000256" key="6">
    <source>
        <dbReference type="SAM" id="MobiDB-lite"/>
    </source>
</evidence>
<feature type="compositionally biased region" description="Basic and acidic residues" evidence="6">
    <location>
        <begin position="264"/>
        <end position="274"/>
    </location>
</feature>
<evidence type="ECO:0000259" key="7">
    <source>
        <dbReference type="PROSITE" id="PS50103"/>
    </source>
</evidence>